<dbReference type="EMBL" id="JAENHM010000028">
    <property type="protein sequence ID" value="MBK1837541.1"/>
    <property type="molecule type" value="Genomic_DNA"/>
</dbReference>
<comment type="caution">
    <text evidence="11">The sequence shown here is derived from an EMBL/GenBank/DDBJ whole genome shotgun (WGS) entry which is preliminary data.</text>
</comment>
<comment type="subunit">
    <text evidence="4 8">Monomer.</text>
</comment>
<evidence type="ECO:0000256" key="3">
    <source>
        <dbReference type="ARBA" id="ARBA00005638"/>
    </source>
</evidence>
<dbReference type="GO" id="GO:0004418">
    <property type="term" value="F:hydroxymethylbilane synthase activity"/>
    <property type="evidence" value="ECO:0007669"/>
    <property type="project" value="UniProtKB-EC"/>
</dbReference>
<evidence type="ECO:0000256" key="4">
    <source>
        <dbReference type="ARBA" id="ARBA00011245"/>
    </source>
</evidence>
<comment type="pathway">
    <text evidence="2">Porphyrin-containing compound metabolism; protoporphyrin-IX biosynthesis; coproporphyrinogen-III from 5-aminolevulinate: step 2/4.</text>
</comment>
<evidence type="ECO:0000256" key="7">
    <source>
        <dbReference type="ARBA" id="ARBA00048169"/>
    </source>
</evidence>
<dbReference type="PROSITE" id="PS00533">
    <property type="entry name" value="PORPHOBILINOGEN_DEAM"/>
    <property type="match status" value="1"/>
</dbReference>
<evidence type="ECO:0000313" key="11">
    <source>
        <dbReference type="EMBL" id="MBK1837541.1"/>
    </source>
</evidence>
<dbReference type="PIRSF" id="PIRSF001438">
    <property type="entry name" value="4pyrrol_synth_OHMeBilane_synth"/>
    <property type="match status" value="1"/>
</dbReference>
<proteinExistence type="inferred from homology"/>
<organism evidence="11 12">
    <name type="scientific">Azospirillum endophyticum</name>
    <dbReference type="NCBI Taxonomy" id="2800326"/>
    <lineage>
        <taxon>Bacteria</taxon>
        <taxon>Pseudomonadati</taxon>
        <taxon>Pseudomonadota</taxon>
        <taxon>Alphaproteobacteria</taxon>
        <taxon>Rhodospirillales</taxon>
        <taxon>Azospirillaceae</taxon>
        <taxon>Azospirillum</taxon>
    </lineage>
</organism>
<dbReference type="InterPro" id="IPR036803">
    <property type="entry name" value="Porphobilinogen_deaminase_C_sf"/>
</dbReference>
<dbReference type="PRINTS" id="PR00151">
    <property type="entry name" value="PORPHBDMNASE"/>
</dbReference>
<dbReference type="InterPro" id="IPR000860">
    <property type="entry name" value="HemC"/>
</dbReference>
<dbReference type="SUPFAM" id="SSF53850">
    <property type="entry name" value="Periplasmic binding protein-like II"/>
    <property type="match status" value="1"/>
</dbReference>
<accession>A0ABS1F2B6</accession>
<comment type="miscellaneous">
    <text evidence="8">The porphobilinogen subunits are added to the dipyrromethane group.</text>
</comment>
<comment type="catalytic activity">
    <reaction evidence="7 8">
        <text>4 porphobilinogen + H2O = hydroxymethylbilane + 4 NH4(+)</text>
        <dbReference type="Rhea" id="RHEA:13185"/>
        <dbReference type="ChEBI" id="CHEBI:15377"/>
        <dbReference type="ChEBI" id="CHEBI:28938"/>
        <dbReference type="ChEBI" id="CHEBI:57845"/>
        <dbReference type="ChEBI" id="CHEBI:58126"/>
        <dbReference type="EC" id="2.5.1.61"/>
    </reaction>
</comment>
<name>A0ABS1F2B6_9PROT</name>
<dbReference type="EC" id="2.5.1.61" evidence="8"/>
<dbReference type="SUPFAM" id="SSF54782">
    <property type="entry name" value="Porphobilinogen deaminase (hydroxymethylbilane synthase), C-terminal domain"/>
    <property type="match status" value="1"/>
</dbReference>
<dbReference type="Gene3D" id="3.40.190.10">
    <property type="entry name" value="Periplasmic binding protein-like II"/>
    <property type="match status" value="2"/>
</dbReference>
<dbReference type="Pfam" id="PF01379">
    <property type="entry name" value="Porphobil_deam"/>
    <property type="match status" value="1"/>
</dbReference>
<dbReference type="Proteomes" id="UP000652760">
    <property type="component" value="Unassembled WGS sequence"/>
</dbReference>
<comment type="cofactor">
    <cofactor evidence="8">
        <name>dipyrromethane</name>
        <dbReference type="ChEBI" id="CHEBI:60342"/>
    </cofactor>
    <text evidence="8">Binds 1 dipyrromethane group covalently.</text>
</comment>
<evidence type="ECO:0000256" key="5">
    <source>
        <dbReference type="ARBA" id="ARBA00022679"/>
    </source>
</evidence>
<dbReference type="InterPro" id="IPR022417">
    <property type="entry name" value="Porphobilin_deaminase_N"/>
</dbReference>
<dbReference type="Pfam" id="PF03900">
    <property type="entry name" value="Porphobil_deamC"/>
    <property type="match status" value="1"/>
</dbReference>
<dbReference type="InterPro" id="IPR022419">
    <property type="entry name" value="Porphobilin_deaminase_cofac_BS"/>
</dbReference>
<feature type="domain" description="Porphobilinogen deaminase C-terminal" evidence="10">
    <location>
        <begin position="230"/>
        <end position="299"/>
    </location>
</feature>
<sequence length="312" mass="33018">MTTHPLRIGTRGSPLALAQAHETRDRLIAVHPHLAAPGAIEIVVFKTTGDRILDRTLAEAGGKGLFTKELEEALFDGRADLAVHSMKDVPTQLPDGLEIATLLPREDPRDAFFARSGGGLADLPAGAVVGTAGLRRQAQVLELRPDLKIVPLRGNVQTRLSKLDAGEVDATLLALAGLRRLGLTDRITAVLEPETMLPAVAQGAIGIEIRSDDTTTRALLAPLNCAETTVRVTAERALLAALDGSCRTPIAALAVLDGDDLHLRAKVLSHDGRSIFRAERRGKAADAESLGSDAGAEIRAQLPPDFFTAAPH</sequence>
<gene>
    <name evidence="8 11" type="primary">hemC</name>
    <name evidence="11" type="ORF">JHL17_08960</name>
</gene>
<dbReference type="PANTHER" id="PTHR11557">
    <property type="entry name" value="PORPHOBILINOGEN DEAMINASE"/>
    <property type="match status" value="1"/>
</dbReference>
<feature type="modified residue" description="S-(dipyrrolylmethanemethyl)cysteine" evidence="8">
    <location>
        <position position="246"/>
    </location>
</feature>
<dbReference type="RefSeq" id="WP_200192228.1">
    <property type="nucleotide sequence ID" value="NZ_JAENHM010000028.1"/>
</dbReference>
<feature type="domain" description="Porphobilinogen deaminase N-terminal" evidence="9">
    <location>
        <begin position="6"/>
        <end position="217"/>
    </location>
</feature>
<keyword evidence="5 8" id="KW-0808">Transferase</keyword>
<evidence type="ECO:0000256" key="2">
    <source>
        <dbReference type="ARBA" id="ARBA00004735"/>
    </source>
</evidence>
<dbReference type="HAMAP" id="MF_00260">
    <property type="entry name" value="Porphobil_deam"/>
    <property type="match status" value="1"/>
</dbReference>
<keyword evidence="6 8" id="KW-0627">Porphyrin biosynthesis</keyword>
<evidence type="ECO:0000256" key="1">
    <source>
        <dbReference type="ARBA" id="ARBA00002869"/>
    </source>
</evidence>
<protein>
    <recommendedName>
        <fullName evidence="8">Porphobilinogen deaminase</fullName>
        <shortName evidence="8">PBG</shortName>
        <ecNumber evidence="8">2.5.1.61</ecNumber>
    </recommendedName>
    <alternativeName>
        <fullName evidence="8">Hydroxymethylbilane synthase</fullName>
        <shortName evidence="8">HMBS</shortName>
    </alternativeName>
    <alternativeName>
        <fullName evidence="8">Pre-uroporphyrinogen synthase</fullName>
    </alternativeName>
</protein>
<dbReference type="NCBIfam" id="TIGR00212">
    <property type="entry name" value="hemC"/>
    <property type="match status" value="1"/>
</dbReference>
<evidence type="ECO:0000259" key="10">
    <source>
        <dbReference type="Pfam" id="PF03900"/>
    </source>
</evidence>
<keyword evidence="12" id="KW-1185">Reference proteome</keyword>
<comment type="function">
    <text evidence="1 8">Tetrapolymerization of the monopyrrole PBG into the hydroxymethylbilane pre-uroporphyrinogen in several discrete steps.</text>
</comment>
<evidence type="ECO:0000259" key="9">
    <source>
        <dbReference type="Pfam" id="PF01379"/>
    </source>
</evidence>
<dbReference type="InterPro" id="IPR022418">
    <property type="entry name" value="Porphobilinogen_deaminase_C"/>
</dbReference>
<dbReference type="PANTHER" id="PTHR11557:SF0">
    <property type="entry name" value="PORPHOBILINOGEN DEAMINASE"/>
    <property type="match status" value="1"/>
</dbReference>
<dbReference type="Gene3D" id="3.30.160.40">
    <property type="entry name" value="Porphobilinogen deaminase, C-terminal domain"/>
    <property type="match status" value="1"/>
</dbReference>
<reference evidence="12" key="1">
    <citation type="submission" date="2021-01" db="EMBL/GenBank/DDBJ databases">
        <title>Genome public.</title>
        <authorList>
            <person name="Liu C."/>
            <person name="Sun Q."/>
        </authorList>
    </citation>
    <scope>NUCLEOTIDE SEQUENCE [LARGE SCALE GENOMIC DNA]</scope>
    <source>
        <strain evidence="12">YIM B02556</strain>
    </source>
</reference>
<evidence type="ECO:0000256" key="6">
    <source>
        <dbReference type="ARBA" id="ARBA00023244"/>
    </source>
</evidence>
<evidence type="ECO:0000313" key="12">
    <source>
        <dbReference type="Proteomes" id="UP000652760"/>
    </source>
</evidence>
<comment type="similarity">
    <text evidence="3 8">Belongs to the HMBS family.</text>
</comment>
<evidence type="ECO:0000256" key="8">
    <source>
        <dbReference type="HAMAP-Rule" id="MF_00260"/>
    </source>
</evidence>